<evidence type="ECO:0000313" key="3">
    <source>
        <dbReference type="Proteomes" id="UP000037020"/>
    </source>
</evidence>
<accession>A0ABR5J9X7</accession>
<reference evidence="2 3" key="1">
    <citation type="submission" date="2015-07" db="EMBL/GenBank/DDBJ databases">
        <authorList>
            <person name="Ju K.-S."/>
            <person name="Doroghazi J.R."/>
            <person name="Metcalf W.W."/>
        </authorList>
    </citation>
    <scope>NUCLEOTIDE SEQUENCE [LARGE SCALE GENOMIC DNA]</scope>
    <source>
        <strain evidence="2 3">NRRL B-3589</strain>
    </source>
</reference>
<protein>
    <recommendedName>
        <fullName evidence="1">HTH cro/C1-type domain-containing protein</fullName>
    </recommendedName>
</protein>
<organism evidence="2 3">
    <name type="scientific">Streptomyces varsoviensis</name>
    <dbReference type="NCBI Taxonomy" id="67373"/>
    <lineage>
        <taxon>Bacteria</taxon>
        <taxon>Bacillati</taxon>
        <taxon>Actinomycetota</taxon>
        <taxon>Actinomycetes</taxon>
        <taxon>Kitasatosporales</taxon>
        <taxon>Streptomycetaceae</taxon>
        <taxon>Streptomyces</taxon>
    </lineage>
</organism>
<gene>
    <name evidence="2" type="ORF">ADK38_10445</name>
</gene>
<dbReference type="Proteomes" id="UP000037020">
    <property type="component" value="Unassembled WGS sequence"/>
</dbReference>
<dbReference type="Pfam" id="PF19054">
    <property type="entry name" value="DUF5753"/>
    <property type="match status" value="1"/>
</dbReference>
<dbReference type="SMART" id="SM00530">
    <property type="entry name" value="HTH_XRE"/>
    <property type="match status" value="1"/>
</dbReference>
<dbReference type="PROSITE" id="PS50943">
    <property type="entry name" value="HTH_CROC1"/>
    <property type="match status" value="1"/>
</dbReference>
<dbReference type="SUPFAM" id="SSF47413">
    <property type="entry name" value="lambda repressor-like DNA-binding domains"/>
    <property type="match status" value="1"/>
</dbReference>
<dbReference type="CDD" id="cd00093">
    <property type="entry name" value="HTH_XRE"/>
    <property type="match status" value="1"/>
</dbReference>
<dbReference type="InterPro" id="IPR010982">
    <property type="entry name" value="Lambda_DNA-bd_dom_sf"/>
</dbReference>
<sequence length="290" mass="32539">MSQPTLRTARRRRLGAELRALRESADVSVEQAARKLHGDNSKISRIETGSYRGSRLELETLLDLYGVPEQDKLRKRLIALSAQGRQRSWWRQHADALGPGLKELLSLESDTVRIAAFQPLVVPGLLQTEEYAAAIIGGCGEQLSAEEIDFYVSLRVERQGVFRRKEPPQYQCYVTEGVVRQVVGGPEVMAGQLRHLMHMNEASGITVQVIPFRGPFVNVGSAFVLFTYPDPMDLDIVYVEYLDGTLFLQEDATVSRYRETFDALRSAALSPEKSMELISSVVQELERNPS</sequence>
<proteinExistence type="predicted"/>
<dbReference type="EMBL" id="LGUT01000880">
    <property type="protein sequence ID" value="KOG90133.1"/>
    <property type="molecule type" value="Genomic_DNA"/>
</dbReference>
<dbReference type="InterPro" id="IPR043917">
    <property type="entry name" value="DUF5753"/>
</dbReference>
<dbReference type="InterPro" id="IPR001387">
    <property type="entry name" value="Cro/C1-type_HTH"/>
</dbReference>
<name>A0ABR5J9X7_9ACTN</name>
<dbReference type="RefSeq" id="WP_030881103.1">
    <property type="nucleotide sequence ID" value="NZ_JBIRHZ010000009.1"/>
</dbReference>
<feature type="domain" description="HTH cro/C1-type" evidence="1">
    <location>
        <begin position="18"/>
        <end position="73"/>
    </location>
</feature>
<keyword evidence="3" id="KW-1185">Reference proteome</keyword>
<dbReference type="Pfam" id="PF13560">
    <property type="entry name" value="HTH_31"/>
    <property type="match status" value="1"/>
</dbReference>
<evidence type="ECO:0000259" key="1">
    <source>
        <dbReference type="PROSITE" id="PS50943"/>
    </source>
</evidence>
<evidence type="ECO:0000313" key="2">
    <source>
        <dbReference type="EMBL" id="KOG90133.1"/>
    </source>
</evidence>
<dbReference type="Gene3D" id="1.10.260.40">
    <property type="entry name" value="lambda repressor-like DNA-binding domains"/>
    <property type="match status" value="1"/>
</dbReference>
<comment type="caution">
    <text evidence="2">The sequence shown here is derived from an EMBL/GenBank/DDBJ whole genome shotgun (WGS) entry which is preliminary data.</text>
</comment>